<evidence type="ECO:0000256" key="10">
    <source>
        <dbReference type="ARBA" id="ARBA00022723"/>
    </source>
</evidence>
<dbReference type="InterPro" id="IPR027387">
    <property type="entry name" value="Cytb/b6-like_sf"/>
</dbReference>
<evidence type="ECO:0000313" key="22">
    <source>
        <dbReference type="Proteomes" id="UP000199022"/>
    </source>
</evidence>
<evidence type="ECO:0000256" key="7">
    <source>
        <dbReference type="ARBA" id="ARBA00022617"/>
    </source>
</evidence>
<keyword evidence="9 19" id="KW-0812">Transmembrane</keyword>
<gene>
    <name evidence="21" type="ORF">SAMN05661030_0627</name>
</gene>
<dbReference type="GO" id="GO:0022904">
    <property type="term" value="P:respiratory electron transport chain"/>
    <property type="evidence" value="ECO:0007669"/>
    <property type="project" value="InterPro"/>
</dbReference>
<feature type="compositionally biased region" description="Basic and acidic residues" evidence="18">
    <location>
        <begin position="538"/>
        <end position="547"/>
    </location>
</feature>
<evidence type="ECO:0000256" key="8">
    <source>
        <dbReference type="ARBA" id="ARBA00022660"/>
    </source>
</evidence>
<dbReference type="GO" id="GO:0008121">
    <property type="term" value="F:quinol-cytochrome-c reductase activity"/>
    <property type="evidence" value="ECO:0007669"/>
    <property type="project" value="UniProtKB-EC"/>
</dbReference>
<evidence type="ECO:0000256" key="19">
    <source>
        <dbReference type="SAM" id="Phobius"/>
    </source>
</evidence>
<dbReference type="GO" id="GO:0005886">
    <property type="term" value="C:plasma membrane"/>
    <property type="evidence" value="ECO:0007669"/>
    <property type="project" value="UniProtKB-SubCell"/>
</dbReference>
<keyword evidence="12" id="KW-0249">Electron transport</keyword>
<reference evidence="22" key="1">
    <citation type="submission" date="2016-10" db="EMBL/GenBank/DDBJ databases">
        <authorList>
            <person name="Varghese N."/>
            <person name="Submissions S."/>
        </authorList>
    </citation>
    <scope>NUCLEOTIDE SEQUENCE [LARGE SCALE GENOMIC DNA]</scope>
    <source>
        <strain evidence="22">DSM 45962</strain>
    </source>
</reference>
<protein>
    <recommendedName>
        <fullName evidence="4">Cytochrome bc1 complex cytochrome b subunit</fullName>
        <ecNumber evidence="3">7.1.1.8</ecNumber>
    </recommendedName>
    <alternativeName>
        <fullName evidence="17">Cytochrome bc1 reductase complex subunit QcrB</fullName>
    </alternativeName>
</protein>
<evidence type="ECO:0000256" key="12">
    <source>
        <dbReference type="ARBA" id="ARBA00022982"/>
    </source>
</evidence>
<keyword evidence="11" id="KW-1278">Translocase</keyword>
<evidence type="ECO:0000256" key="17">
    <source>
        <dbReference type="ARBA" id="ARBA00029568"/>
    </source>
</evidence>
<dbReference type="STRING" id="1225127.SAMN05661030_0627"/>
<feature type="transmembrane region" description="Helical" evidence="19">
    <location>
        <begin position="53"/>
        <end position="72"/>
    </location>
</feature>
<dbReference type="AlphaFoldDB" id="A0A1I1I4E8"/>
<dbReference type="EC" id="7.1.1.8" evidence="3"/>
<evidence type="ECO:0000313" key="21">
    <source>
        <dbReference type="EMBL" id="SFC30915.1"/>
    </source>
</evidence>
<dbReference type="GO" id="GO:0016491">
    <property type="term" value="F:oxidoreductase activity"/>
    <property type="evidence" value="ECO:0007669"/>
    <property type="project" value="InterPro"/>
</dbReference>
<dbReference type="InterPro" id="IPR016174">
    <property type="entry name" value="Di-haem_cyt_TM"/>
</dbReference>
<name>A0A1I1I4E8_9ACTN</name>
<feature type="transmembrane region" description="Helical" evidence="19">
    <location>
        <begin position="213"/>
        <end position="238"/>
    </location>
</feature>
<evidence type="ECO:0000259" key="20">
    <source>
        <dbReference type="PROSITE" id="PS51002"/>
    </source>
</evidence>
<keyword evidence="15 19" id="KW-0472">Membrane</keyword>
<keyword evidence="6" id="KW-1003">Cell membrane</keyword>
<feature type="transmembrane region" description="Helical" evidence="19">
    <location>
        <begin position="118"/>
        <end position="137"/>
    </location>
</feature>
<evidence type="ECO:0000256" key="2">
    <source>
        <dbReference type="ARBA" id="ARBA00004651"/>
    </source>
</evidence>
<dbReference type="PANTHER" id="PTHR19271:SF16">
    <property type="entry name" value="CYTOCHROME B"/>
    <property type="match status" value="1"/>
</dbReference>
<evidence type="ECO:0000256" key="16">
    <source>
        <dbReference type="ARBA" id="ARBA00029351"/>
    </source>
</evidence>
<comment type="cofactor">
    <cofactor evidence="1">
        <name>heme</name>
        <dbReference type="ChEBI" id="CHEBI:30413"/>
    </cofactor>
</comment>
<sequence>MPAHTPAADRSAPRTRIGRAAAEVDDRLLVAGPLRRTLNKVFPDHWSFLLGEIALYAFVVLLLSGVFLTFFYEPSLMETTYQGIYAPLRGVEMSRAYESSLDLSFDVRGGLFIRQLHHWAALLFVAAIVVHLLRIFFTGAFRRPRETNWYIGVALLLLALVMGFTGYSLPDDLLSGTGLRIASAIILSIPVIGTWAHWAVFDGDFPGDQIMGRLYVVHVLLVPAILLALIALHLLILVKQKHTQFPGPGRTEHDVVGNRLFPAFAGKATALFFLVFGLCAALGGLVQINPVWLWGPYDPAKVSAGSQPDWYIGWLDGATRLFPSWDLVLPGDYQVPALFWPSVGLAGLVFAVLALYPVIERRMTGDTASDHLLQRPRDVPVRTSVGAMALAFYLVLLVSGGNDLIADKFDISLNAMTWAGRIGLVVVPPIAYAVAYRVCLGLQDHDREVLEHGIETGVLRRLPGGEYLEVHQPLGPVDAHGHGELTYGGAPVPRRMNQVGGARRAVKGFFRPIEEPVRVQREAEQGARGDQAVTSAPEAREQRYSQS</sequence>
<evidence type="ECO:0000256" key="11">
    <source>
        <dbReference type="ARBA" id="ARBA00022967"/>
    </source>
</evidence>
<dbReference type="Pfam" id="PF13631">
    <property type="entry name" value="Cytochrom_B_N_2"/>
    <property type="match status" value="1"/>
</dbReference>
<evidence type="ECO:0000256" key="3">
    <source>
        <dbReference type="ARBA" id="ARBA00012951"/>
    </source>
</evidence>
<evidence type="ECO:0000256" key="5">
    <source>
        <dbReference type="ARBA" id="ARBA00022448"/>
    </source>
</evidence>
<keyword evidence="10" id="KW-0479">Metal-binding</keyword>
<dbReference type="PROSITE" id="PS51002">
    <property type="entry name" value="CYTB_NTER"/>
    <property type="match status" value="1"/>
</dbReference>
<dbReference type="SUPFAM" id="SSF81342">
    <property type="entry name" value="Transmembrane di-heme cytochromes"/>
    <property type="match status" value="1"/>
</dbReference>
<dbReference type="PANTHER" id="PTHR19271">
    <property type="entry name" value="CYTOCHROME B"/>
    <property type="match status" value="1"/>
</dbReference>
<evidence type="ECO:0000256" key="9">
    <source>
        <dbReference type="ARBA" id="ARBA00022692"/>
    </source>
</evidence>
<evidence type="ECO:0000256" key="6">
    <source>
        <dbReference type="ARBA" id="ARBA00022475"/>
    </source>
</evidence>
<evidence type="ECO:0000256" key="1">
    <source>
        <dbReference type="ARBA" id="ARBA00001971"/>
    </source>
</evidence>
<evidence type="ECO:0000256" key="14">
    <source>
        <dbReference type="ARBA" id="ARBA00023004"/>
    </source>
</evidence>
<feature type="transmembrane region" description="Helical" evidence="19">
    <location>
        <begin position="379"/>
        <end position="398"/>
    </location>
</feature>
<dbReference type="OrthoDB" id="9804503at2"/>
<keyword evidence="13 19" id="KW-1133">Transmembrane helix</keyword>
<feature type="transmembrane region" description="Helical" evidence="19">
    <location>
        <begin position="268"/>
        <end position="288"/>
    </location>
</feature>
<dbReference type="FunFam" id="1.20.810.10:FF:000007">
    <property type="entry name" value="Ubiquinol-cytochrome C reductase B subunit"/>
    <property type="match status" value="1"/>
</dbReference>
<keyword evidence="22" id="KW-1185">Reference proteome</keyword>
<dbReference type="Proteomes" id="UP000199022">
    <property type="component" value="Unassembled WGS sequence"/>
</dbReference>
<dbReference type="RefSeq" id="WP_091554609.1">
    <property type="nucleotide sequence ID" value="NZ_BNAC01000002.1"/>
</dbReference>
<comment type="subcellular location">
    <subcellularLocation>
        <location evidence="2">Cell membrane</location>
        <topology evidence="2">Multi-pass membrane protein</topology>
    </subcellularLocation>
</comment>
<dbReference type="EMBL" id="FOMD01000001">
    <property type="protein sequence ID" value="SFC30915.1"/>
    <property type="molecule type" value="Genomic_DNA"/>
</dbReference>
<evidence type="ECO:0000256" key="4">
    <source>
        <dbReference type="ARBA" id="ARBA00016116"/>
    </source>
</evidence>
<evidence type="ECO:0000256" key="18">
    <source>
        <dbReference type="SAM" id="MobiDB-lite"/>
    </source>
</evidence>
<evidence type="ECO:0000256" key="13">
    <source>
        <dbReference type="ARBA" id="ARBA00022989"/>
    </source>
</evidence>
<feature type="transmembrane region" description="Helical" evidence="19">
    <location>
        <begin position="338"/>
        <end position="359"/>
    </location>
</feature>
<feature type="transmembrane region" description="Helical" evidence="19">
    <location>
        <begin position="181"/>
        <end position="201"/>
    </location>
</feature>
<accession>A0A1I1I4E8</accession>
<feature type="transmembrane region" description="Helical" evidence="19">
    <location>
        <begin position="149"/>
        <end position="169"/>
    </location>
</feature>
<feature type="transmembrane region" description="Helical" evidence="19">
    <location>
        <begin position="418"/>
        <end position="439"/>
    </location>
</feature>
<feature type="domain" description="Cytochrome b/b6 N-terminal region profile" evidence="20">
    <location>
        <begin position="20"/>
        <end position="246"/>
    </location>
</feature>
<dbReference type="Gene3D" id="1.20.810.10">
    <property type="entry name" value="Cytochrome Bc1 Complex, Chain C"/>
    <property type="match status" value="1"/>
</dbReference>
<feature type="region of interest" description="Disordered" evidence="18">
    <location>
        <begin position="519"/>
        <end position="547"/>
    </location>
</feature>
<dbReference type="InterPro" id="IPR005797">
    <property type="entry name" value="Cyt_b/b6_N"/>
</dbReference>
<evidence type="ECO:0000256" key="15">
    <source>
        <dbReference type="ARBA" id="ARBA00023136"/>
    </source>
</evidence>
<keyword evidence="8" id="KW-0679">Respiratory chain</keyword>
<proteinExistence type="predicted"/>
<keyword evidence="14" id="KW-0408">Iron</keyword>
<organism evidence="21 22">
    <name type="scientific">Klenkia taihuensis</name>
    <dbReference type="NCBI Taxonomy" id="1225127"/>
    <lineage>
        <taxon>Bacteria</taxon>
        <taxon>Bacillati</taxon>
        <taxon>Actinomycetota</taxon>
        <taxon>Actinomycetes</taxon>
        <taxon>Geodermatophilales</taxon>
        <taxon>Geodermatophilaceae</taxon>
        <taxon>Klenkia</taxon>
    </lineage>
</organism>
<dbReference type="GO" id="GO:0046872">
    <property type="term" value="F:metal ion binding"/>
    <property type="evidence" value="ECO:0007669"/>
    <property type="project" value="UniProtKB-KW"/>
</dbReference>
<keyword evidence="7" id="KW-0349">Heme</keyword>
<comment type="catalytic activity">
    <reaction evidence="16">
        <text>a quinol + 2 Fe(III)-[cytochrome c](out) = a quinone + 2 Fe(II)-[cytochrome c](out) + 2 H(+)(out)</text>
        <dbReference type="Rhea" id="RHEA:11484"/>
        <dbReference type="Rhea" id="RHEA-COMP:10350"/>
        <dbReference type="Rhea" id="RHEA-COMP:14399"/>
        <dbReference type="ChEBI" id="CHEBI:15378"/>
        <dbReference type="ChEBI" id="CHEBI:24646"/>
        <dbReference type="ChEBI" id="CHEBI:29033"/>
        <dbReference type="ChEBI" id="CHEBI:29034"/>
        <dbReference type="ChEBI" id="CHEBI:132124"/>
        <dbReference type="EC" id="7.1.1.8"/>
    </reaction>
</comment>
<keyword evidence="5" id="KW-0813">Transport</keyword>